<reference evidence="5" key="1">
    <citation type="submission" date="2011-04" db="EMBL/GenBank/DDBJ databases">
        <title>The complete genome of Thermodesulfatator indicus DSM 15286.</title>
        <authorList>
            <person name="Lucas S."/>
            <person name="Copeland A."/>
            <person name="Lapidus A."/>
            <person name="Bruce D."/>
            <person name="Goodwin L."/>
            <person name="Pitluck S."/>
            <person name="Peters L."/>
            <person name="Kyrpides N."/>
            <person name="Mavromatis K."/>
            <person name="Pagani I."/>
            <person name="Ivanova N."/>
            <person name="Saunders L."/>
            <person name="Detter J.C."/>
            <person name="Tapia R."/>
            <person name="Han C."/>
            <person name="Land M."/>
            <person name="Hauser L."/>
            <person name="Markowitz V."/>
            <person name="Cheng J.-F."/>
            <person name="Hugenholtz P."/>
            <person name="Woyke T."/>
            <person name="Wu D."/>
            <person name="Spring S."/>
            <person name="Schroeder M."/>
            <person name="Brambilla E."/>
            <person name="Klenk H.-P."/>
            <person name="Eisen J.A."/>
        </authorList>
    </citation>
    <scope>NUCLEOTIDE SEQUENCE [LARGE SCALE GENOMIC DNA]</scope>
    <source>
        <strain evidence="5">DSM 15286 / JCM 11887 / CIR29812</strain>
    </source>
</reference>
<evidence type="ECO:0000259" key="3">
    <source>
        <dbReference type="Pfam" id="PF26390"/>
    </source>
</evidence>
<reference evidence="4 5" key="2">
    <citation type="journal article" date="2012" name="Stand. Genomic Sci.">
        <title>Complete genome sequence of the thermophilic sulfate-reducing ocean bacterium Thermodesulfatator indicus type strain (CIR29812(T)).</title>
        <authorList>
            <person name="Anderson I."/>
            <person name="Saunders E."/>
            <person name="Lapidus A."/>
            <person name="Nolan M."/>
            <person name="Lucas S."/>
            <person name="Tice H."/>
            <person name="Del Rio T.G."/>
            <person name="Cheng J.F."/>
            <person name="Han C."/>
            <person name="Tapia R."/>
            <person name="Goodwin L.A."/>
            <person name="Pitluck S."/>
            <person name="Liolios K."/>
            <person name="Mavromatis K."/>
            <person name="Pagani I."/>
            <person name="Ivanova N."/>
            <person name="Mikhailova N."/>
            <person name="Pati A."/>
            <person name="Chen A."/>
            <person name="Palaniappan K."/>
            <person name="Land M."/>
            <person name="Hauser L."/>
            <person name="Jeffries C.D."/>
            <person name="Chang Y.J."/>
            <person name="Brambilla E.M."/>
            <person name="Rohde M."/>
            <person name="Spring S."/>
            <person name="Goker M."/>
            <person name="Detter J.C."/>
            <person name="Woyke T."/>
            <person name="Bristow J."/>
            <person name="Eisen J.A."/>
            <person name="Markowitz V."/>
            <person name="Hugenholtz P."/>
            <person name="Kyrpides N.C."/>
            <person name="Klenk H.P."/>
        </authorList>
    </citation>
    <scope>NUCLEOTIDE SEQUENCE [LARGE SCALE GENOMIC DNA]</scope>
    <source>
        <strain evidence="5">DSM 15286 / JCM 11887 / CIR29812</strain>
    </source>
</reference>
<dbReference type="Proteomes" id="UP000006793">
    <property type="component" value="Chromosome"/>
</dbReference>
<name>F8ABZ4_THEID</name>
<feature type="signal peptide" evidence="2">
    <location>
        <begin position="1"/>
        <end position="20"/>
    </location>
</feature>
<dbReference type="eggNOG" id="ENOG5030YRI">
    <property type="taxonomic scope" value="Bacteria"/>
</dbReference>
<dbReference type="EMBL" id="CP002683">
    <property type="protein sequence ID" value="AEH45689.1"/>
    <property type="molecule type" value="Genomic_DNA"/>
</dbReference>
<dbReference type="PATRIC" id="fig|667014.3.peg.1886"/>
<evidence type="ECO:0000313" key="5">
    <source>
        <dbReference type="Proteomes" id="UP000006793"/>
    </source>
</evidence>
<accession>F8ABZ4</accession>
<proteinExistence type="predicted"/>
<dbReference type="HOGENOM" id="CLU_1531816_0_0_0"/>
<dbReference type="Pfam" id="PF26390">
    <property type="entry name" value="MamS_MamX"/>
    <property type="match status" value="1"/>
</dbReference>
<feature type="chain" id="PRO_5003367248" description="Magnetosome protein MamS/MamX domain-containing protein" evidence="2">
    <location>
        <begin position="21"/>
        <end position="175"/>
    </location>
</feature>
<dbReference type="STRING" id="667014.Thein_1834"/>
<gene>
    <name evidence="4" type="ordered locus">Thein_1834</name>
</gene>
<evidence type="ECO:0000256" key="2">
    <source>
        <dbReference type="SAM" id="SignalP"/>
    </source>
</evidence>
<keyword evidence="5" id="KW-1185">Reference proteome</keyword>
<organism evidence="4 5">
    <name type="scientific">Thermodesulfatator indicus (strain DSM 15286 / JCM 11887 / CIR29812)</name>
    <dbReference type="NCBI Taxonomy" id="667014"/>
    <lineage>
        <taxon>Bacteria</taxon>
        <taxon>Pseudomonadati</taxon>
        <taxon>Thermodesulfobacteriota</taxon>
        <taxon>Thermodesulfobacteria</taxon>
        <taxon>Thermodesulfobacteriales</taxon>
        <taxon>Thermodesulfatatoraceae</taxon>
        <taxon>Thermodesulfatator</taxon>
    </lineage>
</organism>
<dbReference type="RefSeq" id="WP_013908428.1">
    <property type="nucleotide sequence ID" value="NC_015681.1"/>
</dbReference>
<dbReference type="KEGG" id="tid:Thein_1834"/>
<dbReference type="PaxDb" id="667014-Thein_1834"/>
<feature type="region of interest" description="Disordered" evidence="1">
    <location>
        <begin position="128"/>
        <end position="153"/>
    </location>
</feature>
<evidence type="ECO:0000313" key="4">
    <source>
        <dbReference type="EMBL" id="AEH45689.1"/>
    </source>
</evidence>
<sequence>MRKLILAMVVSLFMVGGAWAQNPNPPAVPYILSGTPVTITGVVKAVPWPASQGLQIETDQGVVTVYGIGPRWYWQQMGVPYPTVGEDITVEGYEVTFPNGTTRIVATKITVSGQTIVLRGEDGRPLWRGGPWKNRGRQQMQMNQGSGNQYYGPGQGRGYGRGMGYGPGQCWRYSN</sequence>
<dbReference type="OrthoDB" id="9798568at2"/>
<evidence type="ECO:0000256" key="1">
    <source>
        <dbReference type="SAM" id="MobiDB-lite"/>
    </source>
</evidence>
<protein>
    <recommendedName>
        <fullName evidence="3">Magnetosome protein MamS/MamX domain-containing protein</fullName>
    </recommendedName>
</protein>
<feature type="domain" description="Magnetosome protein MamS/MamX" evidence="3">
    <location>
        <begin position="44"/>
        <end position="115"/>
    </location>
</feature>
<dbReference type="InterPro" id="IPR058837">
    <property type="entry name" value="MamS_MamX_dom"/>
</dbReference>
<dbReference type="AlphaFoldDB" id="F8ABZ4"/>
<feature type="compositionally biased region" description="Low complexity" evidence="1">
    <location>
        <begin position="137"/>
        <end position="152"/>
    </location>
</feature>
<dbReference type="InParanoid" id="F8ABZ4"/>
<keyword evidence="2" id="KW-0732">Signal</keyword>